<evidence type="ECO:0000313" key="1">
    <source>
        <dbReference type="EMBL" id="AER55839.1"/>
    </source>
</evidence>
<accession>G7UR28</accession>
<gene>
    <name evidence="1" type="ordered locus">DSC_05940</name>
</gene>
<organism evidence="1 2">
    <name type="scientific">Pseudoxanthomonas spadix (strain BD-a59)</name>
    <dbReference type="NCBI Taxonomy" id="1045855"/>
    <lineage>
        <taxon>Bacteria</taxon>
        <taxon>Pseudomonadati</taxon>
        <taxon>Pseudomonadota</taxon>
        <taxon>Gammaproteobacteria</taxon>
        <taxon>Lysobacterales</taxon>
        <taxon>Lysobacteraceae</taxon>
        <taxon>Pseudoxanthomonas</taxon>
    </lineage>
</organism>
<keyword evidence="2" id="KW-1185">Reference proteome</keyword>
<reference evidence="1 2" key="1">
    <citation type="journal article" date="2012" name="J. Bacteriol.">
        <title>Complete Genome Sequence of the BTEX-Degrading Bacterium Pseudoxanthomonas spadix BD-a59.</title>
        <authorList>
            <person name="Lee S.H."/>
            <person name="Jin H.M."/>
            <person name="Lee H.J."/>
            <person name="Kim J.M."/>
            <person name="Jeon C.O."/>
        </authorList>
    </citation>
    <scope>NUCLEOTIDE SEQUENCE [LARGE SCALE GENOMIC DNA]</scope>
    <source>
        <strain evidence="1 2">BD-a59</strain>
    </source>
</reference>
<dbReference type="KEGG" id="psd:DSC_05940"/>
<evidence type="ECO:0000313" key="2">
    <source>
        <dbReference type="Proteomes" id="UP000005870"/>
    </source>
</evidence>
<dbReference type="HOGENOM" id="CLU_3188088_0_0_6"/>
<dbReference type="Proteomes" id="UP000005870">
    <property type="component" value="Chromosome"/>
</dbReference>
<proteinExistence type="predicted"/>
<sequence length="46" mass="5125">MPKVLPRGESMASQLAAALKSESILSWAWYGLLRSNLRLLAHCQLN</sequence>
<dbReference type="EMBL" id="CP003093">
    <property type="protein sequence ID" value="AER55839.1"/>
    <property type="molecule type" value="Genomic_DNA"/>
</dbReference>
<dbReference type="AlphaFoldDB" id="G7UR28"/>
<protein>
    <submittedName>
        <fullName evidence="1">Uncharacterized protein</fullName>
    </submittedName>
</protein>
<name>G7UR28_PSEUP</name>